<dbReference type="EMBL" id="JBBMQS010000003">
    <property type="protein sequence ID" value="MEM5496925.1"/>
    <property type="molecule type" value="Genomic_DNA"/>
</dbReference>
<keyword evidence="4" id="KW-1185">Reference proteome</keyword>
<feature type="signal peptide" evidence="2">
    <location>
        <begin position="1"/>
        <end position="35"/>
    </location>
</feature>
<gene>
    <name evidence="3" type="ORF">WNY77_05920</name>
</gene>
<reference evidence="3 4" key="1">
    <citation type="submission" date="2024-03" db="EMBL/GenBank/DDBJ databases">
        <title>Community enrichment and isolation of bacterial strains for fucoidan degradation.</title>
        <authorList>
            <person name="Sichert A."/>
        </authorList>
    </citation>
    <scope>NUCLEOTIDE SEQUENCE [LARGE SCALE GENOMIC DNA]</scope>
    <source>
        <strain evidence="3 4">AS12</strain>
    </source>
</reference>
<name>A0ABU9STL7_9ALTE</name>
<evidence type="ECO:0000313" key="4">
    <source>
        <dbReference type="Proteomes" id="UP001461163"/>
    </source>
</evidence>
<feature type="transmembrane region" description="Helical" evidence="1">
    <location>
        <begin position="240"/>
        <end position="261"/>
    </location>
</feature>
<dbReference type="PROSITE" id="PS51257">
    <property type="entry name" value="PROKAR_LIPOPROTEIN"/>
    <property type="match status" value="1"/>
</dbReference>
<evidence type="ECO:0000256" key="2">
    <source>
        <dbReference type="SAM" id="SignalP"/>
    </source>
</evidence>
<accession>A0ABU9STL7</accession>
<dbReference type="RefSeq" id="WP_342881179.1">
    <property type="nucleotide sequence ID" value="NZ_JBBMQS010000003.1"/>
</dbReference>
<evidence type="ECO:0000313" key="3">
    <source>
        <dbReference type="EMBL" id="MEM5496925.1"/>
    </source>
</evidence>
<organism evidence="3 4">
    <name type="scientific">Paraglaciecola mesophila</name>
    <dbReference type="NCBI Taxonomy" id="197222"/>
    <lineage>
        <taxon>Bacteria</taxon>
        <taxon>Pseudomonadati</taxon>
        <taxon>Pseudomonadota</taxon>
        <taxon>Gammaproteobacteria</taxon>
        <taxon>Alteromonadales</taxon>
        <taxon>Alteromonadaceae</taxon>
        <taxon>Paraglaciecola</taxon>
    </lineage>
</organism>
<dbReference type="Proteomes" id="UP001461163">
    <property type="component" value="Unassembled WGS sequence"/>
</dbReference>
<keyword evidence="1" id="KW-0472">Membrane</keyword>
<keyword evidence="1" id="KW-0812">Transmembrane</keyword>
<keyword evidence="2" id="KW-0732">Signal</keyword>
<proteinExistence type="predicted"/>
<protein>
    <submittedName>
        <fullName evidence="3">PEP-CTERM sorting domain-containing protein</fullName>
    </submittedName>
</protein>
<comment type="caution">
    <text evidence="3">The sequence shown here is derived from an EMBL/GenBank/DDBJ whole genome shotgun (WGS) entry which is preliminary data.</text>
</comment>
<feature type="chain" id="PRO_5047142731" evidence="2">
    <location>
        <begin position="36"/>
        <end position="269"/>
    </location>
</feature>
<sequence length="269" mass="28517">MQNNNSKKIRSNLITKMVKLLSLTAVLSLSCNALAAPINGTGNITPDVIFGDGNANGSWTGEALNGVEVALRGKLRYNAAGSPENTFNYDGDRTYTFDPTVSLLPANRSVFNFEYAVNVDAGANPSGAMLDDFTYLFEFDVDPTAGTDFVSFDIITLKTDNELGDSGTANGDGIKDIPNYASNLSNYSVAQNSQNRGFGYSGLLDAATEGMFTYNLTVLDANGGEVATSSIDIVVGSVPVSAPSTFACLFAGVFVLSFAGLRRRRKQNS</sequence>
<keyword evidence="1" id="KW-1133">Transmembrane helix</keyword>
<evidence type="ECO:0000256" key="1">
    <source>
        <dbReference type="SAM" id="Phobius"/>
    </source>
</evidence>